<dbReference type="InterPro" id="IPR006120">
    <property type="entry name" value="Resolvase_HTH_dom"/>
</dbReference>
<protein>
    <submittedName>
        <fullName evidence="3">DNA-invertase hin</fullName>
    </submittedName>
</protein>
<dbReference type="RefSeq" id="WP_080674108.1">
    <property type="nucleotide sequence ID" value="NZ_BLYZ01000001.1"/>
</dbReference>
<dbReference type="Gene3D" id="1.10.10.60">
    <property type="entry name" value="Homeodomain-like"/>
    <property type="match status" value="1"/>
</dbReference>
<dbReference type="GO" id="GO:0000150">
    <property type="term" value="F:DNA strand exchange activity"/>
    <property type="evidence" value="ECO:0007669"/>
    <property type="project" value="InterPro"/>
</dbReference>
<evidence type="ECO:0000313" key="3">
    <source>
        <dbReference type="EMBL" id="VTP04910.1"/>
    </source>
</evidence>
<dbReference type="EMBL" id="LR589380">
    <property type="protein sequence ID" value="VTP04910.1"/>
    <property type="molecule type" value="Genomic_DNA"/>
</dbReference>
<evidence type="ECO:0000256" key="1">
    <source>
        <dbReference type="SAM" id="MobiDB-lite"/>
    </source>
</evidence>
<proteinExistence type="predicted"/>
<sequence>MAGLAAARNRGRVGGRPQALSGSRLTHARELQAQGMPVWEIAQLLGVGRSTAYRQLKAAESVAVQR</sequence>
<reference evidence="3" key="1">
    <citation type="submission" date="2019-05" db="EMBL/GenBank/DDBJ databases">
        <authorList>
            <person name="Naeem R."/>
            <person name="Antony C."/>
            <person name="Guan Q."/>
        </authorList>
    </citation>
    <scope>NUCLEOTIDE SEQUENCE</scope>
    <source>
        <strain evidence="3">3</strain>
    </source>
</reference>
<feature type="region of interest" description="Disordered" evidence="1">
    <location>
        <begin position="1"/>
        <end position="23"/>
    </location>
</feature>
<accession>A0A653F5H8</accession>
<dbReference type="AlphaFoldDB" id="A0A653F5H8"/>
<name>A0A653F5H8_MYCKA</name>
<feature type="domain" description="Resolvase HTH" evidence="2">
    <location>
        <begin position="15"/>
        <end position="57"/>
    </location>
</feature>
<dbReference type="GeneID" id="31546096"/>
<dbReference type="SUPFAM" id="SSF46689">
    <property type="entry name" value="Homeodomain-like"/>
    <property type="match status" value="1"/>
</dbReference>
<dbReference type="Pfam" id="PF02796">
    <property type="entry name" value="HTH_7"/>
    <property type="match status" value="1"/>
</dbReference>
<gene>
    <name evidence="3" type="primary">hin</name>
    <name evidence="3" type="ORF">BIN_B_04750</name>
</gene>
<dbReference type="GO" id="GO:0003677">
    <property type="term" value="F:DNA binding"/>
    <property type="evidence" value="ECO:0007669"/>
    <property type="project" value="InterPro"/>
</dbReference>
<organism evidence="3">
    <name type="scientific">Mycobacterium kansasii</name>
    <dbReference type="NCBI Taxonomy" id="1768"/>
    <lineage>
        <taxon>Bacteria</taxon>
        <taxon>Bacillati</taxon>
        <taxon>Actinomycetota</taxon>
        <taxon>Actinomycetes</taxon>
        <taxon>Mycobacteriales</taxon>
        <taxon>Mycobacteriaceae</taxon>
        <taxon>Mycobacterium</taxon>
    </lineage>
</organism>
<evidence type="ECO:0000259" key="2">
    <source>
        <dbReference type="Pfam" id="PF02796"/>
    </source>
</evidence>
<dbReference type="InterPro" id="IPR009057">
    <property type="entry name" value="Homeodomain-like_sf"/>
</dbReference>